<feature type="domain" description="HMA" evidence="1">
    <location>
        <begin position="3"/>
        <end position="68"/>
    </location>
</feature>
<dbReference type="InterPro" id="IPR006121">
    <property type="entry name" value="HMA_dom"/>
</dbReference>
<dbReference type="GO" id="GO:0046872">
    <property type="term" value="F:metal ion binding"/>
    <property type="evidence" value="ECO:0007669"/>
    <property type="project" value="InterPro"/>
</dbReference>
<organism evidence="2 3">
    <name type="scientific">Flaviflexus salsibiostraticola</name>
    <dbReference type="NCBI Taxonomy" id="1282737"/>
    <lineage>
        <taxon>Bacteria</taxon>
        <taxon>Bacillati</taxon>
        <taxon>Actinomycetota</taxon>
        <taxon>Actinomycetes</taxon>
        <taxon>Actinomycetales</taxon>
        <taxon>Actinomycetaceae</taxon>
        <taxon>Flaviflexus</taxon>
    </lineage>
</organism>
<dbReference type="OrthoDB" id="8687281at2"/>
<dbReference type="RefSeq" id="WP_126039426.1">
    <property type="nucleotide sequence ID" value="NZ_CP034438.1"/>
</dbReference>
<evidence type="ECO:0000313" key="3">
    <source>
        <dbReference type="Proteomes" id="UP000270021"/>
    </source>
</evidence>
<dbReference type="InterPro" id="IPR036163">
    <property type="entry name" value="HMA_dom_sf"/>
</dbReference>
<dbReference type="Pfam" id="PF00403">
    <property type="entry name" value="HMA"/>
    <property type="match status" value="1"/>
</dbReference>
<sequence>MSATTLLRAQGFSCPSCVDKLEKALGKVDGVEKVEVQFATGKITVDHAESVDAQILADTVTKSGYPAKVAAF</sequence>
<evidence type="ECO:0000313" key="2">
    <source>
        <dbReference type="EMBL" id="AZN29528.1"/>
    </source>
</evidence>
<keyword evidence="3" id="KW-1185">Reference proteome</keyword>
<dbReference type="Gene3D" id="3.30.70.100">
    <property type="match status" value="1"/>
</dbReference>
<reference evidence="2 3" key="1">
    <citation type="submission" date="2018-12" db="EMBL/GenBank/DDBJ databases">
        <title>Complete genome sequence of Flaviflexus salsibiostraticola KCTC 33148.</title>
        <authorList>
            <person name="Bae J.-W."/>
        </authorList>
    </citation>
    <scope>NUCLEOTIDE SEQUENCE [LARGE SCALE GENOMIC DNA]</scope>
    <source>
        <strain evidence="2 3">KCTC 33148</strain>
    </source>
</reference>
<dbReference type="AlphaFoldDB" id="A0A3Q8WUK5"/>
<gene>
    <name evidence="2" type="ORF">EJO69_03795</name>
</gene>
<protein>
    <submittedName>
        <fullName evidence="2">Heavy-metal-associated domain-containing protein</fullName>
    </submittedName>
</protein>
<evidence type="ECO:0000259" key="1">
    <source>
        <dbReference type="PROSITE" id="PS50846"/>
    </source>
</evidence>
<proteinExistence type="predicted"/>
<dbReference type="PROSITE" id="PS50846">
    <property type="entry name" value="HMA_2"/>
    <property type="match status" value="1"/>
</dbReference>
<accession>A0A3Q8WUK5</accession>
<dbReference type="SUPFAM" id="SSF55008">
    <property type="entry name" value="HMA, heavy metal-associated domain"/>
    <property type="match status" value="1"/>
</dbReference>
<dbReference type="KEGG" id="fsl:EJO69_03795"/>
<dbReference type="PRINTS" id="PR00946">
    <property type="entry name" value="HGSCAVENGER"/>
</dbReference>
<dbReference type="InterPro" id="IPR001802">
    <property type="entry name" value="MerP/CopZ"/>
</dbReference>
<dbReference type="EMBL" id="CP034438">
    <property type="protein sequence ID" value="AZN29528.1"/>
    <property type="molecule type" value="Genomic_DNA"/>
</dbReference>
<dbReference type="Proteomes" id="UP000270021">
    <property type="component" value="Chromosome"/>
</dbReference>
<name>A0A3Q8WUK5_9ACTO</name>
<dbReference type="CDD" id="cd00371">
    <property type="entry name" value="HMA"/>
    <property type="match status" value="1"/>
</dbReference>